<dbReference type="AlphaFoldDB" id="A0AAP0HGF9"/>
<name>A0AAP0HGF9_9MAGN</name>
<accession>A0AAP0HGF9</accession>
<reference evidence="2 3" key="1">
    <citation type="submission" date="2024-01" db="EMBL/GenBank/DDBJ databases">
        <title>Genome assemblies of Stephania.</title>
        <authorList>
            <person name="Yang L."/>
        </authorList>
    </citation>
    <scope>NUCLEOTIDE SEQUENCE [LARGE SCALE GENOMIC DNA]</scope>
    <source>
        <strain evidence="2">JXDWG</strain>
        <tissue evidence="2">Leaf</tissue>
    </source>
</reference>
<comment type="caution">
    <text evidence="2">The sequence shown here is derived from an EMBL/GenBank/DDBJ whole genome shotgun (WGS) entry which is preliminary data.</text>
</comment>
<organism evidence="2 3">
    <name type="scientific">Stephania cephalantha</name>
    <dbReference type="NCBI Taxonomy" id="152367"/>
    <lineage>
        <taxon>Eukaryota</taxon>
        <taxon>Viridiplantae</taxon>
        <taxon>Streptophyta</taxon>
        <taxon>Embryophyta</taxon>
        <taxon>Tracheophyta</taxon>
        <taxon>Spermatophyta</taxon>
        <taxon>Magnoliopsida</taxon>
        <taxon>Ranunculales</taxon>
        <taxon>Menispermaceae</taxon>
        <taxon>Menispermoideae</taxon>
        <taxon>Cissampelideae</taxon>
        <taxon>Stephania</taxon>
    </lineage>
</organism>
<evidence type="ECO:0000313" key="2">
    <source>
        <dbReference type="EMBL" id="KAK9083491.1"/>
    </source>
</evidence>
<dbReference type="InterPro" id="IPR019557">
    <property type="entry name" value="AminoTfrase-like_pln_mobile"/>
</dbReference>
<feature type="domain" description="Aminotransferase-like plant mobile" evidence="1">
    <location>
        <begin position="81"/>
        <end position="145"/>
    </location>
</feature>
<protein>
    <recommendedName>
        <fullName evidence="1">Aminotransferase-like plant mobile domain-containing protein</fullName>
    </recommendedName>
</protein>
<dbReference type="GO" id="GO:0010073">
    <property type="term" value="P:meristem maintenance"/>
    <property type="evidence" value="ECO:0007669"/>
    <property type="project" value="InterPro"/>
</dbReference>
<gene>
    <name evidence="2" type="ORF">Scep_029962</name>
</gene>
<evidence type="ECO:0000313" key="3">
    <source>
        <dbReference type="Proteomes" id="UP001419268"/>
    </source>
</evidence>
<dbReference type="PANTHER" id="PTHR46033:SF8">
    <property type="entry name" value="PROTEIN MAINTENANCE OF MERISTEMS-LIKE"/>
    <property type="match status" value="1"/>
</dbReference>
<keyword evidence="3" id="KW-1185">Reference proteome</keyword>
<dbReference type="Pfam" id="PF10536">
    <property type="entry name" value="PMD"/>
    <property type="match status" value="1"/>
</dbReference>
<dbReference type="Proteomes" id="UP001419268">
    <property type="component" value="Unassembled WGS sequence"/>
</dbReference>
<dbReference type="PANTHER" id="PTHR46033">
    <property type="entry name" value="PROTEIN MAIN-LIKE 2"/>
    <property type="match status" value="1"/>
</dbReference>
<proteinExistence type="predicted"/>
<evidence type="ECO:0000259" key="1">
    <source>
        <dbReference type="Pfam" id="PF10536"/>
    </source>
</evidence>
<dbReference type="EMBL" id="JBBNAG010000013">
    <property type="protein sequence ID" value="KAK9083491.1"/>
    <property type="molecule type" value="Genomic_DNA"/>
</dbReference>
<sequence>MLTSFPGGPLDLSILPSFRNHVLVDNWNDIKGRGYLKCINHGIQITHWETITHHPKKEMIDMLIDKSGLRRFGYILYNRCNRVIVFGIVERWQPETNTFHLPFEKMTITLDDMWVLLGIPIIGKPVVMKSKYRNEVIAITSRLLGMIK</sequence>
<dbReference type="InterPro" id="IPR044824">
    <property type="entry name" value="MAIN-like"/>
</dbReference>